<feature type="transmembrane region" description="Helical" evidence="1">
    <location>
        <begin position="7"/>
        <end position="29"/>
    </location>
</feature>
<dbReference type="Pfam" id="PF07963">
    <property type="entry name" value="N_methyl"/>
    <property type="match status" value="1"/>
</dbReference>
<keyword evidence="1" id="KW-0812">Transmembrane</keyword>
<gene>
    <name evidence="2" type="ORF">H0486_12375</name>
</gene>
<organism evidence="2 3">
    <name type="scientific">Variimorphobacter saccharofermentans</name>
    <dbReference type="NCBI Taxonomy" id="2755051"/>
    <lineage>
        <taxon>Bacteria</taxon>
        <taxon>Bacillati</taxon>
        <taxon>Bacillota</taxon>
        <taxon>Clostridia</taxon>
        <taxon>Lachnospirales</taxon>
        <taxon>Lachnospiraceae</taxon>
        <taxon>Variimorphobacter</taxon>
    </lineage>
</organism>
<dbReference type="RefSeq" id="WP_228353300.1">
    <property type="nucleotide sequence ID" value="NZ_JACEGA010000001.1"/>
</dbReference>
<accession>A0A839K238</accession>
<keyword evidence="1" id="KW-0472">Membrane</keyword>
<evidence type="ECO:0000313" key="2">
    <source>
        <dbReference type="EMBL" id="MBB2183670.1"/>
    </source>
</evidence>
<dbReference type="EMBL" id="JACEGA010000001">
    <property type="protein sequence ID" value="MBB2183670.1"/>
    <property type="molecule type" value="Genomic_DNA"/>
</dbReference>
<dbReference type="InterPro" id="IPR012902">
    <property type="entry name" value="N_methyl_site"/>
</dbReference>
<dbReference type="NCBIfam" id="TIGR02532">
    <property type="entry name" value="IV_pilin_GFxxxE"/>
    <property type="match status" value="1"/>
</dbReference>
<dbReference type="AlphaFoldDB" id="A0A839K238"/>
<reference evidence="2 3" key="1">
    <citation type="submission" date="2020-07" db="EMBL/GenBank/DDBJ databases">
        <title>Characterization and genome sequencing of isolate MD1, a novel member within the family Lachnospiraceae.</title>
        <authorList>
            <person name="Rettenmaier R."/>
            <person name="Di Bello L."/>
            <person name="Zinser C."/>
            <person name="Scheitz K."/>
            <person name="Liebl W."/>
            <person name="Zverlov V."/>
        </authorList>
    </citation>
    <scope>NUCLEOTIDE SEQUENCE [LARGE SCALE GENOMIC DNA]</scope>
    <source>
        <strain evidence="2 3">MD1</strain>
    </source>
</reference>
<dbReference type="Proteomes" id="UP000574276">
    <property type="component" value="Unassembled WGS sequence"/>
</dbReference>
<proteinExistence type="predicted"/>
<evidence type="ECO:0000256" key="1">
    <source>
        <dbReference type="SAM" id="Phobius"/>
    </source>
</evidence>
<sequence length="445" mass="49587">MRKEKNAGFSLIEVIVSIVILALLMLPALNCYISAAKVNTQSRIRQKATNLGQNLIEAIKNSSNEDILMQFNGVKEFSLIQNNLIGYPDAYQMKAFADGGYGEYINTGGAYVRTIPGDGQSSIIISGMPSVYRYAPPIGRSTYYLGIEGISEGDKEFDAFITIDATPYRDSMKYPDTMNNYNMPQLTELHQKGVTVLDLEGFTTTWSDDTESAVYDNSRSTDQQAIEYFVNLQEAYQAYLESLLSLGLPSPVPVAKYSLEQIKEAIQKDIQISVQRLSGSTSVMITCKIEYTCHLDVNHDGSEEKVTYELYEETYSISNGGDHDCLIYIFYTPSGLVLKDILNIRNNGTNTKLVLVKQSGTGSANLSIRKDEQNMAITSLYTNLSTGELDTASLSCITDYHMISRQSPKDRIYRMKVEIFEAGAISIGDFSNCYASFHLTKENEE</sequence>
<keyword evidence="1" id="KW-1133">Transmembrane helix</keyword>
<comment type="caution">
    <text evidence="2">The sequence shown here is derived from an EMBL/GenBank/DDBJ whole genome shotgun (WGS) entry which is preliminary data.</text>
</comment>
<protein>
    <submittedName>
        <fullName evidence="2">Prepilin-type N-terminal cleavage/methylation domain-containing protein</fullName>
    </submittedName>
</protein>
<keyword evidence="3" id="KW-1185">Reference proteome</keyword>
<evidence type="ECO:0000313" key="3">
    <source>
        <dbReference type="Proteomes" id="UP000574276"/>
    </source>
</evidence>
<name>A0A839K238_9FIRM</name>